<dbReference type="Proteomes" id="UP000226431">
    <property type="component" value="Unassembled WGS sequence"/>
</dbReference>
<evidence type="ECO:0000313" key="1">
    <source>
        <dbReference type="EMBL" id="PHH79170.1"/>
    </source>
</evidence>
<gene>
    <name evidence="1" type="ORF">CDD80_5444</name>
</gene>
<comment type="caution">
    <text evidence="1">The sequence shown here is derived from an EMBL/GenBank/DDBJ whole genome shotgun (WGS) entry which is preliminary data.</text>
</comment>
<evidence type="ECO:0000313" key="2">
    <source>
        <dbReference type="Proteomes" id="UP000226431"/>
    </source>
</evidence>
<name>A0A2C5ZH95_9HYPO</name>
<dbReference type="EMBL" id="NJES01000054">
    <property type="protein sequence ID" value="PHH79170.1"/>
    <property type="molecule type" value="Genomic_DNA"/>
</dbReference>
<dbReference type="AlphaFoldDB" id="A0A2C5ZH95"/>
<proteinExistence type="predicted"/>
<accession>A0A2C5ZH95</accession>
<sequence>MEAFTSHRVSPNPFTVGKTMDWGAYLINILPRDLLYSNMGQKERDHLRDSINNESRDGQQRKELRQLIDWIAAQQTAFQRICWPKLETYEILDSYRSTLDGLQNLFVSEISLRNDFAAKFARRDPKPVDPQKAYCINKTSPYYLDITRTIVKFEAKKPGAANTYNSLRVFQHPFLHALAAASKDNYRHCYRNGCARELLYGRSMVPDSFSHFWAAVVQAFANQIALCLIFSNTTVLDTDHVYIDGSDRSEMGKRRFLSSISGWL</sequence>
<keyword evidence="2" id="KW-1185">Reference proteome</keyword>
<reference evidence="1 2" key="1">
    <citation type="submission" date="2017-06" db="EMBL/GenBank/DDBJ databases">
        <title>Ant-infecting Ophiocordyceps genomes reveal a high diversity of potential behavioral manipulation genes and a possible major role for enterotoxins.</title>
        <authorList>
            <person name="De Bekker C."/>
            <person name="Evans H.C."/>
            <person name="Brachmann A."/>
            <person name="Hughes D.P."/>
        </authorList>
    </citation>
    <scope>NUCLEOTIDE SEQUENCE [LARGE SCALE GENOMIC DNA]</scope>
    <source>
        <strain evidence="1 2">Map16</strain>
    </source>
</reference>
<dbReference type="OrthoDB" id="4916936at2759"/>
<protein>
    <submittedName>
        <fullName evidence="1">Uncharacterized protein</fullName>
    </submittedName>
</protein>
<organism evidence="1 2">
    <name type="scientific">Ophiocordyceps camponoti-rufipedis</name>
    <dbReference type="NCBI Taxonomy" id="2004952"/>
    <lineage>
        <taxon>Eukaryota</taxon>
        <taxon>Fungi</taxon>
        <taxon>Dikarya</taxon>
        <taxon>Ascomycota</taxon>
        <taxon>Pezizomycotina</taxon>
        <taxon>Sordariomycetes</taxon>
        <taxon>Hypocreomycetidae</taxon>
        <taxon>Hypocreales</taxon>
        <taxon>Ophiocordycipitaceae</taxon>
        <taxon>Ophiocordyceps</taxon>
    </lineage>
</organism>